<name>A0ABM0LUB7_SACKO</name>
<evidence type="ECO:0000256" key="1">
    <source>
        <dbReference type="SAM" id="Coils"/>
    </source>
</evidence>
<dbReference type="Proteomes" id="UP000694865">
    <property type="component" value="Unplaced"/>
</dbReference>
<keyword evidence="2" id="KW-1185">Reference proteome</keyword>
<gene>
    <name evidence="3" type="primary">LOC102809191</name>
</gene>
<dbReference type="GeneID" id="102809191"/>
<reference evidence="3" key="1">
    <citation type="submission" date="2025-08" db="UniProtKB">
        <authorList>
            <consortium name="RefSeq"/>
        </authorList>
    </citation>
    <scope>IDENTIFICATION</scope>
    <source>
        <tissue evidence="3">Testes</tissue>
    </source>
</reference>
<keyword evidence="1" id="KW-0175">Coiled coil</keyword>
<sequence>MKELSCISKVIAELKSGQEGVVKSVTFMSDKFEEMAREIALLKKAIGELNQENHRLRSQVNTIEKDLNELNQYHRRINLEITGIPETRDDENTENIVLNVLKKIDPETTEHDIDVTHRIGKREDSQRNDRPRRIIVRFTTRKKRNVMTEDVN</sequence>
<dbReference type="RefSeq" id="XP_006811358.1">
    <property type="nucleotide sequence ID" value="XM_006811295.1"/>
</dbReference>
<protein>
    <submittedName>
        <fullName evidence="3">Uncharacterized protein LOC102809191</fullName>
    </submittedName>
</protein>
<dbReference type="PANTHER" id="PTHR11505">
    <property type="entry name" value="L1 TRANSPOSABLE ELEMENT-RELATED"/>
    <property type="match status" value="1"/>
</dbReference>
<evidence type="ECO:0000313" key="2">
    <source>
        <dbReference type="Proteomes" id="UP000694865"/>
    </source>
</evidence>
<organism evidence="2 3">
    <name type="scientific">Saccoglossus kowalevskii</name>
    <name type="common">Acorn worm</name>
    <dbReference type="NCBI Taxonomy" id="10224"/>
    <lineage>
        <taxon>Eukaryota</taxon>
        <taxon>Metazoa</taxon>
        <taxon>Hemichordata</taxon>
        <taxon>Enteropneusta</taxon>
        <taxon>Harrimaniidae</taxon>
        <taxon>Saccoglossus</taxon>
    </lineage>
</organism>
<proteinExistence type="predicted"/>
<dbReference type="InterPro" id="IPR004244">
    <property type="entry name" value="Transposase_22"/>
</dbReference>
<feature type="coiled-coil region" evidence="1">
    <location>
        <begin position="32"/>
        <end position="73"/>
    </location>
</feature>
<accession>A0ABM0LUB7</accession>
<dbReference type="Gene3D" id="3.30.70.1820">
    <property type="entry name" value="L1 transposable element, RRM domain"/>
    <property type="match status" value="1"/>
</dbReference>
<evidence type="ECO:0000313" key="3">
    <source>
        <dbReference type="RefSeq" id="XP_006811358.1"/>
    </source>
</evidence>